<reference evidence="3" key="1">
    <citation type="submission" date="2018-11" db="EMBL/GenBank/DDBJ databases">
        <title>Proposal to divide the Flavobacteriaceae and reorganize its genera based on Amino Acid Identity values calculated from whole genome sequences.</title>
        <authorList>
            <person name="Nicholson A.C."/>
            <person name="Gulvik C.A."/>
            <person name="Whitney A.M."/>
            <person name="Humrighouse B.W."/>
            <person name="Bell M."/>
            <person name="Holmes B."/>
            <person name="Steigerwalt A.G."/>
            <person name="Villarma A."/>
            <person name="Sheth M."/>
            <person name="Batra D."/>
            <person name="Pryor J."/>
            <person name="Bernardet J.-F."/>
            <person name="Hugo C."/>
            <person name="Kampfer P."/>
            <person name="Newman J."/>
            <person name="McQuiston J.R."/>
        </authorList>
    </citation>
    <scope>NUCLEOTIDE SEQUENCE [LARGE SCALE GENOMIC DNA]</scope>
    <source>
        <strain evidence="3">G0229</strain>
    </source>
</reference>
<dbReference type="EMBL" id="CP033932">
    <property type="protein sequence ID" value="AZB27496.1"/>
    <property type="molecule type" value="Genomic_DNA"/>
</dbReference>
<gene>
    <name evidence="2" type="ORF">EG339_24320</name>
</gene>
<dbReference type="InterPro" id="IPR028098">
    <property type="entry name" value="Glyco_trans_4-like_N"/>
</dbReference>
<feature type="domain" description="Glycosyltransferase subfamily 4-like N-terminal" evidence="1">
    <location>
        <begin position="16"/>
        <end position="218"/>
    </location>
</feature>
<keyword evidence="3" id="KW-1185">Reference proteome</keyword>
<sequence>MKILQISTGYDISFNGGITNYVRNISTTLSSFGNEVYVLYSQDNGETKEYTYNLINYKPILRPFHLSSVIRNSDIERIEKIVSELNPDIIHVHMMIDLPIAILEMFMKYAKVVISLHDYSYVCNRIILLDREGKLCESSNSNLKCNTCISWEETIDNRYLGGFVRKLGRTLKIDKIKDSSGHTEKFEVGKKLFSKANAIIAVSNRVREIYQRNEYDNKNFFVNHIGNYTAEDDFRNSFGKRELKSDSEKLRFGFIGNLNYHKGADLFFEIAKNSKHTFHIYGGIAAGLEETIQSLPNITYHGKYKHDELKDILKNVDVGLVLPIWEDNAPQVVFEFLNSGIPIIGTRMGGLPDFINEENGVLFDNTKVGLESIKSYIDSNEFYIFYNRVINNIKGTKKSSEHMDDLISIYEKL</sequence>
<keyword evidence="2" id="KW-0808">Transferase</keyword>
<dbReference type="GeneID" id="99067929"/>
<dbReference type="Proteomes" id="UP000271193">
    <property type="component" value="Chromosome"/>
</dbReference>
<evidence type="ECO:0000259" key="1">
    <source>
        <dbReference type="Pfam" id="PF13439"/>
    </source>
</evidence>
<dbReference type="SUPFAM" id="SSF53756">
    <property type="entry name" value="UDP-Glycosyltransferase/glycogen phosphorylase"/>
    <property type="match status" value="1"/>
</dbReference>
<accession>A0A3G6TLH4</accession>
<evidence type="ECO:0000313" key="3">
    <source>
        <dbReference type="Proteomes" id="UP000271193"/>
    </source>
</evidence>
<dbReference type="Pfam" id="PF13439">
    <property type="entry name" value="Glyco_transf_4"/>
    <property type="match status" value="1"/>
</dbReference>
<dbReference type="KEGG" id="cben:EG339_24320"/>
<evidence type="ECO:0000313" key="2">
    <source>
        <dbReference type="EMBL" id="AZB27496.1"/>
    </source>
</evidence>
<dbReference type="Gene3D" id="3.40.50.2000">
    <property type="entry name" value="Glycogen Phosphorylase B"/>
    <property type="match status" value="2"/>
</dbReference>
<dbReference type="PANTHER" id="PTHR45947">
    <property type="entry name" value="SULFOQUINOVOSYL TRANSFERASE SQD2"/>
    <property type="match status" value="1"/>
</dbReference>
<dbReference type="PANTHER" id="PTHR45947:SF13">
    <property type="entry name" value="TRANSFERASE"/>
    <property type="match status" value="1"/>
</dbReference>
<dbReference type="InterPro" id="IPR050194">
    <property type="entry name" value="Glycosyltransferase_grp1"/>
</dbReference>
<dbReference type="RefSeq" id="WP_123872585.1">
    <property type="nucleotide sequence ID" value="NZ_CP033932.1"/>
</dbReference>
<proteinExistence type="predicted"/>
<dbReference type="GO" id="GO:0016757">
    <property type="term" value="F:glycosyltransferase activity"/>
    <property type="evidence" value="ECO:0007669"/>
    <property type="project" value="TreeGrafter"/>
</dbReference>
<organism evidence="2 3">
    <name type="scientific">Chryseobacterium bernardetii</name>
    <dbReference type="NCBI Taxonomy" id="1241978"/>
    <lineage>
        <taxon>Bacteria</taxon>
        <taxon>Pseudomonadati</taxon>
        <taxon>Bacteroidota</taxon>
        <taxon>Flavobacteriia</taxon>
        <taxon>Flavobacteriales</taxon>
        <taxon>Weeksellaceae</taxon>
        <taxon>Chryseobacterium group</taxon>
        <taxon>Chryseobacterium</taxon>
    </lineage>
</organism>
<dbReference type="Pfam" id="PF13692">
    <property type="entry name" value="Glyco_trans_1_4"/>
    <property type="match status" value="1"/>
</dbReference>
<protein>
    <submittedName>
        <fullName evidence="2">Glycosyltransferase</fullName>
    </submittedName>
</protein>
<name>A0A3G6TLH4_9FLAO</name>
<dbReference type="AlphaFoldDB" id="A0A3G6TLH4"/>